<name>A0AAD4XZD3_9MAGN</name>
<proteinExistence type="predicted"/>
<feature type="compositionally biased region" description="Basic residues" evidence="1">
    <location>
        <begin position="11"/>
        <end position="21"/>
    </location>
</feature>
<sequence>MKNLPRDPKIYRRKSGSHRQRTAAGVICNFNKQEGYLDLLKKQNHKHKSEGAKSQLSQLFSAFESEIICPL</sequence>
<dbReference type="EMBL" id="JAJJMB010000948">
    <property type="protein sequence ID" value="KAI3960292.1"/>
    <property type="molecule type" value="Genomic_DNA"/>
</dbReference>
<dbReference type="AlphaFoldDB" id="A0AAD4XZD3"/>
<organism evidence="2 3">
    <name type="scientific">Papaver atlanticum</name>
    <dbReference type="NCBI Taxonomy" id="357466"/>
    <lineage>
        <taxon>Eukaryota</taxon>
        <taxon>Viridiplantae</taxon>
        <taxon>Streptophyta</taxon>
        <taxon>Embryophyta</taxon>
        <taxon>Tracheophyta</taxon>
        <taxon>Spermatophyta</taxon>
        <taxon>Magnoliopsida</taxon>
        <taxon>Ranunculales</taxon>
        <taxon>Papaveraceae</taxon>
        <taxon>Papaveroideae</taxon>
        <taxon>Papaver</taxon>
    </lineage>
</organism>
<evidence type="ECO:0000313" key="3">
    <source>
        <dbReference type="Proteomes" id="UP001202328"/>
    </source>
</evidence>
<protein>
    <submittedName>
        <fullName evidence="2">Uncharacterized protein</fullName>
    </submittedName>
</protein>
<comment type="caution">
    <text evidence="2">The sequence shown here is derived from an EMBL/GenBank/DDBJ whole genome shotgun (WGS) entry which is preliminary data.</text>
</comment>
<evidence type="ECO:0000313" key="2">
    <source>
        <dbReference type="EMBL" id="KAI3960292.1"/>
    </source>
</evidence>
<accession>A0AAD4XZD3</accession>
<keyword evidence="3" id="KW-1185">Reference proteome</keyword>
<gene>
    <name evidence="2" type="ORF">MKW98_017016</name>
</gene>
<feature type="region of interest" description="Disordered" evidence="1">
    <location>
        <begin position="1"/>
        <end position="23"/>
    </location>
</feature>
<evidence type="ECO:0000256" key="1">
    <source>
        <dbReference type="SAM" id="MobiDB-lite"/>
    </source>
</evidence>
<feature type="compositionally biased region" description="Basic and acidic residues" evidence="1">
    <location>
        <begin position="1"/>
        <end position="10"/>
    </location>
</feature>
<dbReference type="Proteomes" id="UP001202328">
    <property type="component" value="Unassembled WGS sequence"/>
</dbReference>
<reference evidence="2" key="1">
    <citation type="submission" date="2022-04" db="EMBL/GenBank/DDBJ databases">
        <title>A functionally conserved STORR gene fusion in Papaver species that diverged 16.8 million years ago.</title>
        <authorList>
            <person name="Catania T."/>
        </authorList>
    </citation>
    <scope>NUCLEOTIDE SEQUENCE</scope>
    <source>
        <strain evidence="2">S-188037</strain>
    </source>
</reference>